<evidence type="ECO:0000256" key="1">
    <source>
        <dbReference type="ARBA" id="ARBA00001424"/>
    </source>
</evidence>
<evidence type="ECO:0000256" key="6">
    <source>
        <dbReference type="ARBA" id="ARBA00022723"/>
    </source>
</evidence>
<dbReference type="InterPro" id="IPR052433">
    <property type="entry name" value="X-Pro_dipept-like"/>
</dbReference>
<comment type="cofactor">
    <cofactor evidence="2">
        <name>Mn(2+)</name>
        <dbReference type="ChEBI" id="CHEBI:29035"/>
    </cofactor>
</comment>
<evidence type="ECO:0000256" key="11">
    <source>
        <dbReference type="ARBA" id="ARBA00075356"/>
    </source>
</evidence>
<dbReference type="InterPro" id="IPR029149">
    <property type="entry name" value="Creatin/AminoP/Spt16_N"/>
</dbReference>
<dbReference type="InterPro" id="IPR000994">
    <property type="entry name" value="Pept_M24"/>
</dbReference>
<comment type="catalytic activity">
    <reaction evidence="1">
        <text>Release of any N-terminal amino acid, including proline, that is linked to proline, even from a dipeptide or tripeptide.</text>
        <dbReference type="EC" id="3.4.11.9"/>
    </reaction>
</comment>
<evidence type="ECO:0000256" key="4">
    <source>
        <dbReference type="ARBA" id="ARBA00012574"/>
    </source>
</evidence>
<gene>
    <name evidence="14" type="primary">pepP</name>
    <name evidence="14" type="ORF">J2R62_12100</name>
</gene>
<keyword evidence="14" id="KW-0031">Aminopeptidase</keyword>
<evidence type="ECO:0000256" key="5">
    <source>
        <dbReference type="ARBA" id="ARBA00022670"/>
    </source>
</evidence>
<feature type="domain" description="Aminopeptidase P N-terminal" evidence="13">
    <location>
        <begin position="1"/>
        <end position="135"/>
    </location>
</feature>
<dbReference type="GO" id="GO:0030145">
    <property type="term" value="F:manganese ion binding"/>
    <property type="evidence" value="ECO:0007669"/>
    <property type="project" value="InterPro"/>
</dbReference>
<evidence type="ECO:0000256" key="3">
    <source>
        <dbReference type="ARBA" id="ARBA00008766"/>
    </source>
</evidence>
<dbReference type="PANTHER" id="PTHR43226:SF4">
    <property type="entry name" value="XAA-PRO AMINOPEPTIDASE 3"/>
    <property type="match status" value="1"/>
</dbReference>
<protein>
    <recommendedName>
        <fullName evidence="10">Xaa-Pro aminopeptidase</fullName>
        <ecNumber evidence="4">3.4.11.9</ecNumber>
    </recommendedName>
    <alternativeName>
        <fullName evidence="11">Aminopeptidase P II</fullName>
    </alternativeName>
    <alternativeName>
        <fullName evidence="12">X-Pro aminopeptidase</fullName>
    </alternativeName>
</protein>
<comment type="caution">
    <text evidence="14">The sequence shown here is derived from an EMBL/GenBank/DDBJ whole genome shotgun (WGS) entry which is preliminary data.</text>
</comment>
<evidence type="ECO:0000259" key="13">
    <source>
        <dbReference type="SMART" id="SM01011"/>
    </source>
</evidence>
<dbReference type="SUPFAM" id="SSF55920">
    <property type="entry name" value="Creatinase/aminopeptidase"/>
    <property type="match status" value="1"/>
</dbReference>
<dbReference type="PRINTS" id="PR00599">
    <property type="entry name" value="MAPEPTIDASE"/>
</dbReference>
<dbReference type="InterPro" id="IPR036005">
    <property type="entry name" value="Creatinase/aminopeptidase-like"/>
</dbReference>
<dbReference type="EC" id="3.4.11.9" evidence="4"/>
<dbReference type="Gene3D" id="3.90.230.10">
    <property type="entry name" value="Creatinase/methionine aminopeptidase superfamily"/>
    <property type="match status" value="1"/>
</dbReference>
<dbReference type="InterPro" id="IPR001714">
    <property type="entry name" value="Pept_M24_MAP"/>
</dbReference>
<dbReference type="PANTHER" id="PTHR43226">
    <property type="entry name" value="XAA-PRO AMINOPEPTIDASE 3"/>
    <property type="match status" value="1"/>
</dbReference>
<dbReference type="SMART" id="SM01011">
    <property type="entry name" value="AMP_N"/>
    <property type="match status" value="1"/>
</dbReference>
<dbReference type="InterPro" id="IPR001131">
    <property type="entry name" value="Peptidase_M24B_aminopep-P_CS"/>
</dbReference>
<dbReference type="CDD" id="cd01087">
    <property type="entry name" value="Prolidase"/>
    <property type="match status" value="1"/>
</dbReference>
<dbReference type="SUPFAM" id="SSF53092">
    <property type="entry name" value="Creatinase/prolidase N-terminal domain"/>
    <property type="match status" value="1"/>
</dbReference>
<dbReference type="RefSeq" id="WP_207542293.1">
    <property type="nucleotide sequence ID" value="NZ_JAFNAA010000013.1"/>
</dbReference>
<dbReference type="AlphaFoldDB" id="A0A8I1W6V2"/>
<evidence type="ECO:0000256" key="8">
    <source>
        <dbReference type="ARBA" id="ARBA00023049"/>
    </source>
</evidence>
<keyword evidence="6" id="KW-0479">Metal-binding</keyword>
<keyword evidence="9" id="KW-0464">Manganese</keyword>
<evidence type="ECO:0000256" key="2">
    <source>
        <dbReference type="ARBA" id="ARBA00001936"/>
    </source>
</evidence>
<evidence type="ECO:0000256" key="9">
    <source>
        <dbReference type="ARBA" id="ARBA00023211"/>
    </source>
</evidence>
<evidence type="ECO:0000256" key="10">
    <source>
        <dbReference type="ARBA" id="ARBA00069363"/>
    </source>
</evidence>
<evidence type="ECO:0000313" key="14">
    <source>
        <dbReference type="EMBL" id="MBO1108944.1"/>
    </source>
</evidence>
<evidence type="ECO:0000256" key="12">
    <source>
        <dbReference type="ARBA" id="ARBA00081411"/>
    </source>
</evidence>
<sequence length="442" mass="48812">MDIQEWINRRQALLAQMAPNSAALFFAAPERTRSRDSDYLFRQNSDFWYFCPLNEPEAALLLIKDAHGTRSVLFNREKDPLAEVWHGRRLGQSAAPAALAVDQAFAYPALVQELPALLSGLDVLYHAEGEYDYADQAVAQVLTTLRNGFRQGLRAINTQMDWRPLVHEMRLFKSPAEIALMRTAAEISAKAHCRAMEKARAGLFEYHLEGEIQHEFSRHGARFAAYNSIVGSGDNACILHYTENESELRDGDLVLIDAGAEYQGYAGDISRTFPVSGKFSAAQRALYDIVLRAELAAIEVLVPGHSIKQANDLVLRIMVEGLVALGILHGETEQLIAEKAYLPFYMHGLGHWLGLDVHDVGDYSTPARERILQPGMVLTVEPGLYIAPDADVPEAYRGIGIRIEDNLLMVEGGNQVLTAGAPKDPDAIEALMAAARHSVSAH</sequence>
<comment type="similarity">
    <text evidence="3">Belongs to the peptidase M24B family.</text>
</comment>
<dbReference type="GO" id="GO:0005829">
    <property type="term" value="C:cytosol"/>
    <property type="evidence" value="ECO:0007669"/>
    <property type="project" value="TreeGrafter"/>
</dbReference>
<dbReference type="GO" id="GO:0006508">
    <property type="term" value="P:proteolysis"/>
    <property type="evidence" value="ECO:0007669"/>
    <property type="project" value="UniProtKB-KW"/>
</dbReference>
<name>A0A8I1W6V2_PLESH</name>
<dbReference type="Proteomes" id="UP000664658">
    <property type="component" value="Unassembled WGS sequence"/>
</dbReference>
<evidence type="ECO:0000256" key="7">
    <source>
        <dbReference type="ARBA" id="ARBA00022801"/>
    </source>
</evidence>
<dbReference type="InterPro" id="IPR007865">
    <property type="entry name" value="Aminopep_P_N"/>
</dbReference>
<evidence type="ECO:0000313" key="15">
    <source>
        <dbReference type="Proteomes" id="UP000664658"/>
    </source>
</evidence>
<keyword evidence="5" id="KW-0645">Protease</keyword>
<dbReference type="Pfam" id="PF05195">
    <property type="entry name" value="AMP_N"/>
    <property type="match status" value="1"/>
</dbReference>
<keyword evidence="8" id="KW-0482">Metalloprotease</keyword>
<dbReference type="FunFam" id="3.90.230.10:FF:000002">
    <property type="entry name" value="Xaa-Pro aminopeptidase 3"/>
    <property type="match status" value="1"/>
</dbReference>
<dbReference type="PROSITE" id="PS00491">
    <property type="entry name" value="PROLINE_PEPTIDASE"/>
    <property type="match status" value="1"/>
</dbReference>
<dbReference type="EMBL" id="JAFNAA010000013">
    <property type="protein sequence ID" value="MBO1108944.1"/>
    <property type="molecule type" value="Genomic_DNA"/>
</dbReference>
<accession>A0A8I1W6V2</accession>
<reference evidence="14" key="1">
    <citation type="submission" date="2021-03" db="EMBL/GenBank/DDBJ databases">
        <title>Plesiomonas shigelloides zfcc0051, isolated from zebrafish feces.</title>
        <authorList>
            <person name="Vanderhoek Z."/>
            <person name="Gaulke C."/>
        </authorList>
    </citation>
    <scope>NUCLEOTIDE SEQUENCE</scope>
    <source>
        <strain evidence="14">Zfcc0051</strain>
    </source>
</reference>
<dbReference type="NCBIfam" id="NF008131">
    <property type="entry name" value="PRK10879.1"/>
    <property type="match status" value="1"/>
</dbReference>
<dbReference type="GO" id="GO:0070006">
    <property type="term" value="F:metalloaminopeptidase activity"/>
    <property type="evidence" value="ECO:0007669"/>
    <property type="project" value="InterPro"/>
</dbReference>
<dbReference type="Gene3D" id="3.40.350.10">
    <property type="entry name" value="Creatinase/prolidase N-terminal domain"/>
    <property type="match status" value="1"/>
</dbReference>
<dbReference type="Pfam" id="PF00557">
    <property type="entry name" value="Peptidase_M24"/>
    <property type="match status" value="1"/>
</dbReference>
<proteinExistence type="inferred from homology"/>
<organism evidence="14 15">
    <name type="scientific">Plesiomonas shigelloides</name>
    <name type="common">Aeromonas shigelloides</name>
    <dbReference type="NCBI Taxonomy" id="703"/>
    <lineage>
        <taxon>Bacteria</taxon>
        <taxon>Pseudomonadati</taxon>
        <taxon>Pseudomonadota</taxon>
        <taxon>Gammaproteobacteria</taxon>
        <taxon>Enterobacterales</taxon>
        <taxon>Enterobacteriaceae</taxon>
        <taxon>Plesiomonas</taxon>
    </lineage>
</organism>
<keyword evidence="7 14" id="KW-0378">Hydrolase</keyword>